<proteinExistence type="predicted"/>
<evidence type="ECO:0000313" key="1">
    <source>
        <dbReference type="EMBL" id="MPM57756.1"/>
    </source>
</evidence>
<name>A0A645AYA1_9ZZZZ</name>
<organism evidence="1">
    <name type="scientific">bioreactor metagenome</name>
    <dbReference type="NCBI Taxonomy" id="1076179"/>
    <lineage>
        <taxon>unclassified sequences</taxon>
        <taxon>metagenomes</taxon>
        <taxon>ecological metagenomes</taxon>
    </lineage>
</organism>
<comment type="caution">
    <text evidence="1">The sequence shown here is derived from an EMBL/GenBank/DDBJ whole genome shotgun (WGS) entry which is preliminary data.</text>
</comment>
<dbReference type="AlphaFoldDB" id="A0A645AYA1"/>
<sequence length="96" mass="10533">MLLNFKIQIGDLFNQNINIPAIIQQLLRHSFTGLNLAVAIPAYRCIDPFYLAFKSGSVNAQLCNLNLLAGLFCGGGSNVAENFTEFFKSHSNIPPC</sequence>
<protein>
    <submittedName>
        <fullName evidence="1">Uncharacterized protein</fullName>
    </submittedName>
</protein>
<accession>A0A645AYA1</accession>
<reference evidence="1" key="1">
    <citation type="submission" date="2019-08" db="EMBL/GenBank/DDBJ databases">
        <authorList>
            <person name="Kucharzyk K."/>
            <person name="Murdoch R.W."/>
            <person name="Higgins S."/>
            <person name="Loffler F."/>
        </authorList>
    </citation>
    <scope>NUCLEOTIDE SEQUENCE</scope>
</reference>
<dbReference type="EMBL" id="VSSQ01016428">
    <property type="protein sequence ID" value="MPM57756.1"/>
    <property type="molecule type" value="Genomic_DNA"/>
</dbReference>
<gene>
    <name evidence="1" type="ORF">SDC9_104579</name>
</gene>